<keyword evidence="3" id="KW-1185">Reference proteome</keyword>
<reference evidence="2 3" key="1">
    <citation type="submission" date="2020-01" db="EMBL/GenBank/DDBJ databases">
        <title>Paenibacillus sp. nov., isolated from tomato rhizosphere.</title>
        <authorList>
            <person name="Weon H.-Y."/>
            <person name="Lee S.A."/>
        </authorList>
    </citation>
    <scope>NUCLEOTIDE SEQUENCE [LARGE SCALE GENOMIC DNA]</scope>
    <source>
        <strain evidence="2 3">12200R-189</strain>
    </source>
</reference>
<feature type="domain" description="N-acetyltransferase" evidence="1">
    <location>
        <begin position="42"/>
        <end position="179"/>
    </location>
</feature>
<dbReference type="KEGG" id="plyc:GXP70_28965"/>
<dbReference type="InterPro" id="IPR000182">
    <property type="entry name" value="GNAT_dom"/>
</dbReference>
<dbReference type="Pfam" id="PF13302">
    <property type="entry name" value="Acetyltransf_3"/>
    <property type="match status" value="1"/>
</dbReference>
<dbReference type="AlphaFoldDB" id="A0A6C0G6D1"/>
<accession>A0A6C0G6D1</accession>
<dbReference type="PROSITE" id="PS51186">
    <property type="entry name" value="GNAT"/>
    <property type="match status" value="1"/>
</dbReference>
<dbReference type="CDD" id="cd04301">
    <property type="entry name" value="NAT_SF"/>
    <property type="match status" value="1"/>
</dbReference>
<evidence type="ECO:0000313" key="2">
    <source>
        <dbReference type="EMBL" id="QHT63589.1"/>
    </source>
</evidence>
<dbReference type="GO" id="GO:0016747">
    <property type="term" value="F:acyltransferase activity, transferring groups other than amino-acyl groups"/>
    <property type="evidence" value="ECO:0007669"/>
    <property type="project" value="InterPro"/>
</dbReference>
<keyword evidence="2" id="KW-0808">Transferase</keyword>
<dbReference type="EMBL" id="CP048209">
    <property type="protein sequence ID" value="QHT63589.1"/>
    <property type="molecule type" value="Genomic_DNA"/>
</dbReference>
<dbReference type="InterPro" id="IPR016181">
    <property type="entry name" value="Acyl_CoA_acyltransferase"/>
</dbReference>
<dbReference type="PANTHER" id="PTHR39173">
    <property type="entry name" value="ACETYLTRANSFERASE"/>
    <property type="match status" value="1"/>
</dbReference>
<dbReference type="PANTHER" id="PTHR39173:SF1">
    <property type="entry name" value="ACETYLTRANSFERASE"/>
    <property type="match status" value="1"/>
</dbReference>
<protein>
    <submittedName>
        <fullName evidence="2">GNAT family N-acetyltransferase</fullName>
    </submittedName>
</protein>
<sequence>MENRQGNSPQAGVELVKPSEAHEAAYKAFYNEWIASGENIVPWVVGIDPTDFPAYVRFLREAETTAPKGAVTHSTYWLMDTSGAIVGAANIRHRLNRKLEEGGGHIGYGVIPSQRRKGYAKAILARALEVTDRLGIRDVLVICDRGNIGSERTIRGGGGQFHSEVAEENGNIVRRFWIHREP</sequence>
<evidence type="ECO:0000259" key="1">
    <source>
        <dbReference type="PROSITE" id="PS51186"/>
    </source>
</evidence>
<proteinExistence type="predicted"/>
<dbReference type="RefSeq" id="WP_162360149.1">
    <property type="nucleotide sequence ID" value="NZ_CP048209.1"/>
</dbReference>
<dbReference type="SUPFAM" id="SSF55729">
    <property type="entry name" value="Acyl-CoA N-acyltransferases (Nat)"/>
    <property type="match status" value="1"/>
</dbReference>
<evidence type="ECO:0000313" key="3">
    <source>
        <dbReference type="Proteomes" id="UP000476064"/>
    </source>
</evidence>
<gene>
    <name evidence="2" type="ORF">GXP70_28965</name>
</gene>
<organism evidence="2 3">
    <name type="scientific">Paenibacillus lycopersici</name>
    <dbReference type="NCBI Taxonomy" id="2704462"/>
    <lineage>
        <taxon>Bacteria</taxon>
        <taxon>Bacillati</taxon>
        <taxon>Bacillota</taxon>
        <taxon>Bacilli</taxon>
        <taxon>Bacillales</taxon>
        <taxon>Paenibacillaceae</taxon>
        <taxon>Paenibacillus</taxon>
    </lineage>
</organism>
<dbReference type="Proteomes" id="UP000476064">
    <property type="component" value="Chromosome"/>
</dbReference>
<name>A0A6C0G6D1_9BACL</name>
<dbReference type="Gene3D" id="3.40.630.30">
    <property type="match status" value="1"/>
</dbReference>